<evidence type="ECO:0000256" key="3">
    <source>
        <dbReference type="ARBA" id="ARBA00023242"/>
    </source>
</evidence>
<feature type="compositionally biased region" description="Basic and acidic residues" evidence="4">
    <location>
        <begin position="252"/>
        <end position="264"/>
    </location>
</feature>
<dbReference type="PANTHER" id="PTHR15410">
    <property type="entry name" value="HIRA-INTERACTING PROTEIN 3"/>
    <property type="match status" value="1"/>
</dbReference>
<feature type="compositionally biased region" description="Basic and acidic residues" evidence="4">
    <location>
        <begin position="120"/>
        <end position="142"/>
    </location>
</feature>
<reference evidence="6" key="2">
    <citation type="submission" date="2016-06" db="EMBL/GenBank/DDBJ databases">
        <title>The genome of a short-lived fish provides insights into sex chromosome evolution and the genetic control of aging.</title>
        <authorList>
            <person name="Reichwald K."/>
            <person name="Felder M."/>
            <person name="Petzold A."/>
            <person name="Koch P."/>
            <person name="Groth M."/>
            <person name="Platzer M."/>
        </authorList>
    </citation>
    <scope>NUCLEOTIDE SEQUENCE</scope>
    <source>
        <tissue evidence="6">Brain</tissue>
    </source>
</reference>
<name>A0A1A8P0Y3_9TELE</name>
<dbReference type="GO" id="GO:0005634">
    <property type="term" value="C:nucleus"/>
    <property type="evidence" value="ECO:0007669"/>
    <property type="project" value="UniProtKB-SubCell"/>
</dbReference>
<reference evidence="6" key="1">
    <citation type="submission" date="2016-05" db="EMBL/GenBank/DDBJ databases">
        <authorList>
            <person name="Lavstsen T."/>
            <person name="Jespersen J.S."/>
        </authorList>
    </citation>
    <scope>NUCLEOTIDE SEQUENCE</scope>
    <source>
        <tissue evidence="6">Brain</tissue>
    </source>
</reference>
<organism evidence="6">
    <name type="scientific">Nothobranchius pienaari</name>
    <dbReference type="NCBI Taxonomy" id="704102"/>
    <lineage>
        <taxon>Eukaryota</taxon>
        <taxon>Metazoa</taxon>
        <taxon>Chordata</taxon>
        <taxon>Craniata</taxon>
        <taxon>Vertebrata</taxon>
        <taxon>Euteleostomi</taxon>
        <taxon>Actinopterygii</taxon>
        <taxon>Neopterygii</taxon>
        <taxon>Teleostei</taxon>
        <taxon>Neoteleostei</taxon>
        <taxon>Acanthomorphata</taxon>
        <taxon>Ovalentaria</taxon>
        <taxon>Atherinomorphae</taxon>
        <taxon>Cyprinodontiformes</taxon>
        <taxon>Nothobranchiidae</taxon>
        <taxon>Nothobranchius</taxon>
    </lineage>
</organism>
<feature type="domain" description="Histone chaperone" evidence="5">
    <location>
        <begin position="341"/>
        <end position="382"/>
    </location>
</feature>
<dbReference type="InterPro" id="IPR037647">
    <property type="entry name" value="HIRIP3"/>
</dbReference>
<protein>
    <submittedName>
        <fullName evidence="6">HIRA interacting protein 3</fullName>
    </submittedName>
</protein>
<keyword evidence="2" id="KW-0143">Chaperone</keyword>
<gene>
    <name evidence="6" type="primary">HIRIP3</name>
</gene>
<dbReference type="PANTHER" id="PTHR15410:SF2">
    <property type="entry name" value="HIRA-INTERACTING PROTEIN 3"/>
    <property type="match status" value="1"/>
</dbReference>
<evidence type="ECO:0000259" key="5">
    <source>
        <dbReference type="SMART" id="SM01082"/>
    </source>
</evidence>
<feature type="compositionally biased region" description="Basic and acidic residues" evidence="4">
    <location>
        <begin position="271"/>
        <end position="280"/>
    </location>
</feature>
<feature type="compositionally biased region" description="Basic and acidic residues" evidence="4">
    <location>
        <begin position="212"/>
        <end position="226"/>
    </location>
</feature>
<evidence type="ECO:0000256" key="4">
    <source>
        <dbReference type="SAM" id="MobiDB-lite"/>
    </source>
</evidence>
<keyword evidence="3" id="KW-0539">Nucleus</keyword>
<feature type="compositionally biased region" description="Low complexity" evidence="4">
    <location>
        <begin position="242"/>
        <end position="251"/>
    </location>
</feature>
<proteinExistence type="predicted"/>
<feature type="region of interest" description="Disordered" evidence="4">
    <location>
        <begin position="63"/>
        <end position="280"/>
    </location>
</feature>
<evidence type="ECO:0000313" key="6">
    <source>
        <dbReference type="EMBL" id="SBR74951.1"/>
    </source>
</evidence>
<feature type="compositionally biased region" description="Basic and acidic residues" evidence="4">
    <location>
        <begin position="175"/>
        <end position="203"/>
    </location>
</feature>
<dbReference type="AlphaFoldDB" id="A0A1A8P0Y3"/>
<accession>A0A1A8P0Y3</accession>
<evidence type="ECO:0000256" key="2">
    <source>
        <dbReference type="ARBA" id="ARBA00023186"/>
    </source>
</evidence>
<dbReference type="InterPro" id="IPR019098">
    <property type="entry name" value="Histone_chaperone_domain_CHZ"/>
</dbReference>
<evidence type="ECO:0000256" key="1">
    <source>
        <dbReference type="ARBA" id="ARBA00004123"/>
    </source>
</evidence>
<sequence length="425" mass="47641">MVPEKERNGLRRFVVDQLRQEPDLSTLTLGILKKRYLALVKCEPLSPEAKKFMKQVVEEELLNMQENAENESDSEIKRPQNKRKRETKQEEVESEEEEEDPRAKKSRRVSSSSSDSEDEEKCKAGSPKEAKPHATGAEKRVGTDGNAKQPTTSEDDSSAEETKKSEQSESENNESPEKMAERESNTPKREGRSPETSDGKESAESDESESGSDGKSEQRGDNRKSSGVENEEVTAEKKTNNSDSDSSSLSSLEDKSKGEAEGSKSKKKVKKDQSSQKNDDKAVVRLKRYIALCGVRRNYKKLLNSCSSTRSKLAVLKKELEDLGVHGNPTIEKCKKVRMKREEAQELAELDVCNIINTKGIWVLHLCRPTRRGMSNRQDPPSSGYKHALNSGSDTEEENKPDKGRRKMSEWANLRGIISDDADSD</sequence>
<comment type="subcellular location">
    <subcellularLocation>
        <location evidence="1">Nucleus</location>
    </subcellularLocation>
</comment>
<dbReference type="SMART" id="SM01082">
    <property type="entry name" value="CHZ"/>
    <property type="match status" value="1"/>
</dbReference>
<dbReference type="EMBL" id="HAEG01005755">
    <property type="protein sequence ID" value="SBR74951.1"/>
    <property type="molecule type" value="Transcribed_RNA"/>
</dbReference>
<feature type="region of interest" description="Disordered" evidence="4">
    <location>
        <begin position="373"/>
        <end position="425"/>
    </location>
</feature>